<evidence type="ECO:0000313" key="6">
    <source>
        <dbReference type="Proteomes" id="UP000472271"/>
    </source>
</evidence>
<evidence type="ECO:0000256" key="2">
    <source>
        <dbReference type="SAM" id="Phobius"/>
    </source>
</evidence>
<dbReference type="Proteomes" id="UP000472271">
    <property type="component" value="Chromosome 22"/>
</dbReference>
<reference evidence="5" key="1">
    <citation type="submission" date="2019-06" db="EMBL/GenBank/DDBJ databases">
        <authorList>
            <consortium name="Wellcome Sanger Institute Data Sharing"/>
        </authorList>
    </citation>
    <scope>NUCLEOTIDE SEQUENCE [LARGE SCALE GENOMIC DNA]</scope>
</reference>
<feature type="domain" description="MHC class I-like antigen recognition-like" evidence="4">
    <location>
        <begin position="82"/>
        <end position="169"/>
    </location>
</feature>
<feature type="signal peptide" evidence="3">
    <location>
        <begin position="1"/>
        <end position="16"/>
    </location>
</feature>
<proteinExistence type="predicted"/>
<dbReference type="GO" id="GO:0009897">
    <property type="term" value="C:external side of plasma membrane"/>
    <property type="evidence" value="ECO:0007669"/>
    <property type="project" value="TreeGrafter"/>
</dbReference>
<reference evidence="5" key="2">
    <citation type="submission" date="2025-08" db="UniProtKB">
        <authorList>
            <consortium name="Ensembl"/>
        </authorList>
    </citation>
    <scope>IDENTIFICATION</scope>
</reference>
<keyword evidence="6" id="KW-1185">Reference proteome</keyword>
<dbReference type="Gene3D" id="3.30.500.10">
    <property type="entry name" value="MHC class I-like antigen recognition-like"/>
    <property type="match status" value="1"/>
</dbReference>
<dbReference type="GO" id="GO:0005615">
    <property type="term" value="C:extracellular space"/>
    <property type="evidence" value="ECO:0007669"/>
    <property type="project" value="TreeGrafter"/>
</dbReference>
<keyword evidence="2" id="KW-0812">Transmembrane</keyword>
<dbReference type="InterPro" id="IPR011162">
    <property type="entry name" value="MHC_I/II-like_Ag-recog"/>
</dbReference>
<dbReference type="InterPro" id="IPR037055">
    <property type="entry name" value="MHC_I-like_Ag-recog_sf"/>
</dbReference>
<dbReference type="OrthoDB" id="8890485at2759"/>
<protein>
    <submittedName>
        <fullName evidence="5">Zinc-alpha-2-glycoprotein-like</fullName>
    </submittedName>
</protein>
<dbReference type="AlphaFoldDB" id="A0A672YME8"/>
<dbReference type="GeneID" id="115414352"/>
<keyword evidence="2" id="KW-1133">Transmembrane helix</keyword>
<dbReference type="GO" id="GO:0006955">
    <property type="term" value="P:immune response"/>
    <property type="evidence" value="ECO:0007669"/>
    <property type="project" value="TreeGrafter"/>
</dbReference>
<dbReference type="SUPFAM" id="SSF54452">
    <property type="entry name" value="MHC antigen-recognition domain"/>
    <property type="match status" value="1"/>
</dbReference>
<dbReference type="InterPro" id="IPR050208">
    <property type="entry name" value="MHC_class-I_related"/>
</dbReference>
<dbReference type="InterPro" id="IPR011161">
    <property type="entry name" value="MHC_I-like_Ag-recog"/>
</dbReference>
<keyword evidence="1" id="KW-0325">Glycoprotein</keyword>
<gene>
    <name evidence="5" type="primary">LOC115414352</name>
</gene>
<keyword evidence="2" id="KW-0472">Membrane</keyword>
<evidence type="ECO:0000256" key="1">
    <source>
        <dbReference type="ARBA" id="ARBA00023180"/>
    </source>
</evidence>
<dbReference type="PANTHER" id="PTHR16675">
    <property type="entry name" value="MHC CLASS I-RELATED"/>
    <property type="match status" value="1"/>
</dbReference>
<organism evidence="5 6">
    <name type="scientific">Sphaeramia orbicularis</name>
    <name type="common">orbiculate cardinalfish</name>
    <dbReference type="NCBI Taxonomy" id="375764"/>
    <lineage>
        <taxon>Eukaryota</taxon>
        <taxon>Metazoa</taxon>
        <taxon>Chordata</taxon>
        <taxon>Craniata</taxon>
        <taxon>Vertebrata</taxon>
        <taxon>Euteleostomi</taxon>
        <taxon>Actinopterygii</taxon>
        <taxon>Neopterygii</taxon>
        <taxon>Teleostei</taxon>
        <taxon>Neoteleostei</taxon>
        <taxon>Acanthomorphata</taxon>
        <taxon>Gobiaria</taxon>
        <taxon>Kurtiformes</taxon>
        <taxon>Apogonoidei</taxon>
        <taxon>Apogonidae</taxon>
        <taxon>Apogoninae</taxon>
        <taxon>Sphaeramia</taxon>
    </lineage>
</organism>
<name>A0A672YME8_9TELE</name>
<feature type="transmembrane region" description="Helical" evidence="2">
    <location>
        <begin position="293"/>
        <end position="317"/>
    </location>
</feature>
<reference evidence="5" key="3">
    <citation type="submission" date="2025-09" db="UniProtKB">
        <authorList>
            <consortium name="Ensembl"/>
        </authorList>
    </citation>
    <scope>IDENTIFICATION</scope>
</reference>
<evidence type="ECO:0000313" key="5">
    <source>
        <dbReference type="Ensembl" id="ENSSORP00005005744.1"/>
    </source>
</evidence>
<feature type="chain" id="PRO_5025402460" evidence="3">
    <location>
        <begin position="17"/>
        <end position="398"/>
    </location>
</feature>
<sequence>MRRMRWFLCFLSSVAAYGPHSLIFLSTGRTAPKARPVFEQLTVYDDVGISYCDSKTTQEQVKPRLQSRHFSESCNGAFGDVLRFIKDISSHTNDTVDVVQRRRGCILSSSGRVSAFDTWAVNGVDFLTFDPESEQWTSHEPSALPIKKKWNEDKIRNYAFSGFISQDCPLIIGRITLRSIDKTTDLHVFAKPTADTDRALLRCHVTTTDRSASSMHLVGDGASRAFWISVTGPVPSGDGSVILRLTAMISLTQVINTYGCTVQTGGHNITVYWDGNTLDHRPLIHTRITSNSMFLGVLGFFCVVATVTLISCAMIYLQKCVKTRRPPPPPPPSPALVQQFHSFIQSSTLFPDIRDILISAVYATNTPQRYRHHQEEWYDMMRFRDQDYYDPEFFAGQV</sequence>
<dbReference type="InParanoid" id="A0A672YME8"/>
<evidence type="ECO:0000256" key="3">
    <source>
        <dbReference type="SAM" id="SignalP"/>
    </source>
</evidence>
<dbReference type="PANTHER" id="PTHR16675:SF193">
    <property type="entry name" value="LOC571647 PROTEIN-RELATED"/>
    <property type="match status" value="1"/>
</dbReference>
<evidence type="ECO:0000259" key="4">
    <source>
        <dbReference type="Pfam" id="PF00129"/>
    </source>
</evidence>
<dbReference type="Ensembl" id="ENSSORT00005005990.1">
    <property type="protein sequence ID" value="ENSSORP00005005744.1"/>
    <property type="gene ID" value="ENSSORG00005003474.1"/>
</dbReference>
<accession>A0A672YME8</accession>
<dbReference type="RefSeq" id="XP_029983527.1">
    <property type="nucleotide sequence ID" value="XM_030127667.1"/>
</dbReference>
<keyword evidence="3" id="KW-0732">Signal</keyword>
<dbReference type="Pfam" id="PF00129">
    <property type="entry name" value="MHC_I"/>
    <property type="match status" value="1"/>
</dbReference>